<dbReference type="Proteomes" id="UP000824109">
    <property type="component" value="Unassembled WGS sequence"/>
</dbReference>
<proteinExistence type="predicted"/>
<reference evidence="3" key="2">
    <citation type="journal article" date="2021" name="PeerJ">
        <title>Extensive microbial diversity within the chicken gut microbiome revealed by metagenomics and culture.</title>
        <authorList>
            <person name="Gilroy R."/>
            <person name="Ravi A."/>
            <person name="Getino M."/>
            <person name="Pursley I."/>
            <person name="Horton D.L."/>
            <person name="Alikhan N.F."/>
            <person name="Baker D."/>
            <person name="Gharbi K."/>
            <person name="Hall N."/>
            <person name="Watson M."/>
            <person name="Adriaenssens E.M."/>
            <person name="Foster-Nyarko E."/>
            <person name="Jarju S."/>
            <person name="Secka A."/>
            <person name="Antonio M."/>
            <person name="Oren A."/>
            <person name="Chaudhuri R.R."/>
            <person name="La Ragione R."/>
            <person name="Hildebrand F."/>
            <person name="Pallen M.J."/>
        </authorList>
    </citation>
    <scope>NUCLEOTIDE SEQUENCE</scope>
    <source>
        <strain evidence="3">USAMLcec3-3695</strain>
    </source>
</reference>
<keyword evidence="2" id="KW-0812">Transmembrane</keyword>
<keyword evidence="2" id="KW-0472">Membrane</keyword>
<evidence type="ECO:0000313" key="3">
    <source>
        <dbReference type="EMBL" id="HIU58405.1"/>
    </source>
</evidence>
<feature type="transmembrane region" description="Helical" evidence="2">
    <location>
        <begin position="12"/>
        <end position="31"/>
    </location>
</feature>
<evidence type="ECO:0000256" key="1">
    <source>
        <dbReference type="SAM" id="MobiDB-lite"/>
    </source>
</evidence>
<evidence type="ECO:0000313" key="4">
    <source>
        <dbReference type="Proteomes" id="UP000824109"/>
    </source>
</evidence>
<gene>
    <name evidence="3" type="ORF">IAA61_11425</name>
</gene>
<protein>
    <submittedName>
        <fullName evidence="3">Uncharacterized protein</fullName>
    </submittedName>
</protein>
<name>A0A9D1MDJ5_9FIRM</name>
<dbReference type="AlphaFoldDB" id="A0A9D1MDJ5"/>
<evidence type="ECO:0000256" key="2">
    <source>
        <dbReference type="SAM" id="Phobius"/>
    </source>
</evidence>
<feature type="region of interest" description="Disordered" evidence="1">
    <location>
        <begin position="49"/>
        <end position="71"/>
    </location>
</feature>
<accession>A0A9D1MDJ5</accession>
<feature type="compositionally biased region" description="Low complexity" evidence="1">
    <location>
        <begin position="54"/>
        <end position="65"/>
    </location>
</feature>
<dbReference type="EMBL" id="DVNB01000119">
    <property type="protein sequence ID" value="HIU58405.1"/>
    <property type="molecule type" value="Genomic_DNA"/>
</dbReference>
<sequence length="215" mass="22736">MGNKKRHKAVKIIICIAAALVIGAGGFYAGVRSQTDSMINALPRAARETAPAGEGAVPPSVSAAAEEPEEEQATEAAVFVGKSNVSAASEGTWSTVDSCNYDISGDGVNDTVTLYTSAESDDMGILWDDTQQWILEVSDGGNGYYTLLDTSVSNGSVYYQVNELNDGTRTIVVYITTGAGTEITEYIFGKAGFTEKDVYSSSGINTVHSSIPWYN</sequence>
<comment type="caution">
    <text evidence="3">The sequence shown here is derived from an EMBL/GenBank/DDBJ whole genome shotgun (WGS) entry which is preliminary data.</text>
</comment>
<keyword evidence="2" id="KW-1133">Transmembrane helix</keyword>
<organism evidence="3 4">
    <name type="scientific">Candidatus Ornithomonoglobus merdipullorum</name>
    <dbReference type="NCBI Taxonomy" id="2840895"/>
    <lineage>
        <taxon>Bacteria</taxon>
        <taxon>Bacillati</taxon>
        <taxon>Bacillota</taxon>
        <taxon>Clostridia</taxon>
        <taxon>Candidatus Ornithomonoglobus</taxon>
    </lineage>
</organism>
<reference evidence="3" key="1">
    <citation type="submission" date="2020-10" db="EMBL/GenBank/DDBJ databases">
        <authorList>
            <person name="Gilroy R."/>
        </authorList>
    </citation>
    <scope>NUCLEOTIDE SEQUENCE</scope>
    <source>
        <strain evidence="3">USAMLcec3-3695</strain>
    </source>
</reference>